<dbReference type="Gene3D" id="3.40.50.300">
    <property type="entry name" value="P-loop containing nucleotide triphosphate hydrolases"/>
    <property type="match status" value="1"/>
</dbReference>
<dbReference type="InterPro" id="IPR007693">
    <property type="entry name" value="DNA_helicase_DnaB-like_N"/>
</dbReference>
<evidence type="ECO:0000256" key="2">
    <source>
        <dbReference type="ARBA" id="ARBA00022515"/>
    </source>
</evidence>
<dbReference type="SMART" id="SM00382">
    <property type="entry name" value="AAA"/>
    <property type="match status" value="1"/>
</dbReference>
<evidence type="ECO:0000256" key="11">
    <source>
        <dbReference type="NCBIfam" id="TIGR00665"/>
    </source>
</evidence>
<dbReference type="InterPro" id="IPR003593">
    <property type="entry name" value="AAA+_ATPase"/>
</dbReference>
<evidence type="ECO:0000256" key="4">
    <source>
        <dbReference type="ARBA" id="ARBA00022741"/>
    </source>
</evidence>
<dbReference type="InterPro" id="IPR007692">
    <property type="entry name" value="DNA_helicase_DnaB"/>
</dbReference>
<dbReference type="PANTHER" id="PTHR30153">
    <property type="entry name" value="REPLICATIVE DNA HELICASE DNAB"/>
    <property type="match status" value="1"/>
</dbReference>
<keyword evidence="3 12" id="KW-0235">DNA replication</keyword>
<dbReference type="Gene3D" id="1.10.860.10">
    <property type="entry name" value="DNAb Helicase, Chain A"/>
    <property type="match status" value="1"/>
</dbReference>
<dbReference type="AlphaFoldDB" id="A0A6B1DUG6"/>
<dbReference type="SUPFAM" id="SSF48024">
    <property type="entry name" value="N-terminal domain of DnaB helicase"/>
    <property type="match status" value="1"/>
</dbReference>
<comment type="caution">
    <text evidence="14">The sequence shown here is derived from an EMBL/GenBank/DDBJ whole genome shotgun (WGS) entry which is preliminary data.</text>
</comment>
<keyword evidence="8 12" id="KW-0238">DNA-binding</keyword>
<dbReference type="SUPFAM" id="SSF52540">
    <property type="entry name" value="P-loop containing nucleoside triphosphate hydrolases"/>
    <property type="match status" value="1"/>
</dbReference>
<comment type="function">
    <text evidence="12">The main replicative DNA helicase, it participates in initiation and elongation during chromosome replication. Travels ahead of the DNA replisome, separating dsDNA into templates for DNA synthesis. A processive ATP-dependent 5'-3' DNA helicase it has DNA-dependent ATPase activity.</text>
</comment>
<evidence type="ECO:0000256" key="12">
    <source>
        <dbReference type="RuleBase" id="RU362085"/>
    </source>
</evidence>
<dbReference type="NCBIfam" id="TIGR00665">
    <property type="entry name" value="DnaB"/>
    <property type="match status" value="1"/>
</dbReference>
<dbReference type="GO" id="GO:0003677">
    <property type="term" value="F:DNA binding"/>
    <property type="evidence" value="ECO:0007669"/>
    <property type="project" value="UniProtKB-UniRule"/>
</dbReference>
<keyword evidence="9" id="KW-0413">Isomerase</keyword>
<protein>
    <recommendedName>
        <fullName evidence="11 12">Replicative DNA helicase</fullName>
        <ecNumber evidence="11 12">5.6.2.3</ecNumber>
    </recommendedName>
</protein>
<dbReference type="GO" id="GO:0005524">
    <property type="term" value="F:ATP binding"/>
    <property type="evidence" value="ECO:0007669"/>
    <property type="project" value="UniProtKB-UniRule"/>
</dbReference>
<dbReference type="InterPro" id="IPR016136">
    <property type="entry name" value="DNA_helicase_N/primase_C"/>
</dbReference>
<dbReference type="PROSITE" id="PS51199">
    <property type="entry name" value="SF4_HELICASE"/>
    <property type="match status" value="1"/>
</dbReference>
<dbReference type="InterPro" id="IPR036185">
    <property type="entry name" value="DNA_heli_DnaB-like_N_sf"/>
</dbReference>
<dbReference type="CDD" id="cd00984">
    <property type="entry name" value="DnaB_C"/>
    <property type="match status" value="1"/>
</dbReference>
<proteinExistence type="inferred from homology"/>
<dbReference type="PANTHER" id="PTHR30153:SF2">
    <property type="entry name" value="REPLICATIVE DNA HELICASE"/>
    <property type="match status" value="1"/>
</dbReference>
<keyword evidence="7 12" id="KW-0067">ATP-binding</keyword>
<evidence type="ECO:0000256" key="10">
    <source>
        <dbReference type="ARBA" id="ARBA00048954"/>
    </source>
</evidence>
<evidence type="ECO:0000256" key="7">
    <source>
        <dbReference type="ARBA" id="ARBA00022840"/>
    </source>
</evidence>
<dbReference type="GO" id="GO:1990077">
    <property type="term" value="C:primosome complex"/>
    <property type="evidence" value="ECO:0007669"/>
    <property type="project" value="UniProtKB-UniRule"/>
</dbReference>
<name>A0A6B1DUG6_9CHLR</name>
<dbReference type="EC" id="5.6.2.3" evidence="11 12"/>
<dbReference type="GO" id="GO:0005829">
    <property type="term" value="C:cytosol"/>
    <property type="evidence" value="ECO:0007669"/>
    <property type="project" value="TreeGrafter"/>
</dbReference>
<evidence type="ECO:0000256" key="6">
    <source>
        <dbReference type="ARBA" id="ARBA00022806"/>
    </source>
</evidence>
<dbReference type="EMBL" id="VXPY01000056">
    <property type="protein sequence ID" value="MYD90333.1"/>
    <property type="molecule type" value="Genomic_DNA"/>
</dbReference>
<dbReference type="GO" id="GO:0006269">
    <property type="term" value="P:DNA replication, synthesis of primer"/>
    <property type="evidence" value="ECO:0007669"/>
    <property type="project" value="UniProtKB-UniRule"/>
</dbReference>
<dbReference type="Pfam" id="PF00772">
    <property type="entry name" value="DnaB"/>
    <property type="match status" value="1"/>
</dbReference>
<evidence type="ECO:0000259" key="13">
    <source>
        <dbReference type="PROSITE" id="PS51199"/>
    </source>
</evidence>
<evidence type="ECO:0000256" key="3">
    <source>
        <dbReference type="ARBA" id="ARBA00022705"/>
    </source>
</evidence>
<keyword evidence="5 12" id="KW-0378">Hydrolase</keyword>
<accession>A0A6B1DUG6</accession>
<evidence type="ECO:0000256" key="9">
    <source>
        <dbReference type="ARBA" id="ARBA00023235"/>
    </source>
</evidence>
<evidence type="ECO:0000256" key="1">
    <source>
        <dbReference type="ARBA" id="ARBA00008428"/>
    </source>
</evidence>
<feature type="domain" description="SF4 helicase" evidence="13">
    <location>
        <begin position="187"/>
        <end position="462"/>
    </location>
</feature>
<keyword evidence="4 12" id="KW-0547">Nucleotide-binding</keyword>
<comment type="similarity">
    <text evidence="1 12">Belongs to the helicase family. DnaB subfamily.</text>
</comment>
<comment type="catalytic activity">
    <reaction evidence="10 12">
        <text>ATP + H2O = ADP + phosphate + H(+)</text>
        <dbReference type="Rhea" id="RHEA:13065"/>
        <dbReference type="ChEBI" id="CHEBI:15377"/>
        <dbReference type="ChEBI" id="CHEBI:15378"/>
        <dbReference type="ChEBI" id="CHEBI:30616"/>
        <dbReference type="ChEBI" id="CHEBI:43474"/>
        <dbReference type="ChEBI" id="CHEBI:456216"/>
        <dbReference type="EC" id="5.6.2.3"/>
    </reaction>
</comment>
<evidence type="ECO:0000256" key="8">
    <source>
        <dbReference type="ARBA" id="ARBA00023125"/>
    </source>
</evidence>
<dbReference type="GO" id="GO:0043139">
    <property type="term" value="F:5'-3' DNA helicase activity"/>
    <property type="evidence" value="ECO:0007669"/>
    <property type="project" value="UniProtKB-EC"/>
</dbReference>
<gene>
    <name evidence="14" type="primary">dnaB</name>
    <name evidence="14" type="ORF">F4Y08_08365</name>
</gene>
<evidence type="ECO:0000313" key="14">
    <source>
        <dbReference type="EMBL" id="MYD90333.1"/>
    </source>
</evidence>
<keyword evidence="6 12" id="KW-0347">Helicase</keyword>
<keyword evidence="2 12" id="KW-0639">Primosome</keyword>
<dbReference type="GO" id="GO:0016887">
    <property type="term" value="F:ATP hydrolysis activity"/>
    <property type="evidence" value="ECO:0007669"/>
    <property type="project" value="RHEA"/>
</dbReference>
<sequence>MELLEIPPQVDVDTSAQNLFSPQAEQAVLGALLLRPAALIDVSALLRDRYFTVEAHRAIFNAMQALSDQGLEPDPVALANRLREEGSLEEPVGGTAYLQYLIESCPTSVNLLTYARIVERKALLRQLNQASLDIQDLITTEKDVEDIISDAEKAIYNIGQSRADQDLTDIRDIMRDVVRDLEKAYLDEGNTPGLPTGFQQLDDLLGGFNKSDLIVLAGRPGMGKSSLGLTIALNVAQHVRTPLQGFKVAIFSLEMSASQLVQRLLAIESGTDLQNLRVGRFGEDHWATVRQAGTQLGKIRIFIDDTPGASVTSVRSKALRLHARENIDLIMIDYLQLMTAGESGQNPRQQNRQQEITVISGAMKNLARELNVPVMALSQLSRGVEARQDKRPMLQDLRESGSIEQDADVVMFLYREKYYDPETIHDKVAELNVAKHRNGATGTVRMAFEETLTQFKSAPVYDPASMGQT</sequence>
<dbReference type="InterPro" id="IPR007694">
    <property type="entry name" value="DNA_helicase_DnaB-like_C"/>
</dbReference>
<evidence type="ECO:0000256" key="5">
    <source>
        <dbReference type="ARBA" id="ARBA00022801"/>
    </source>
</evidence>
<organism evidence="14">
    <name type="scientific">Caldilineaceae bacterium SB0662_bin_9</name>
    <dbReference type="NCBI Taxonomy" id="2605258"/>
    <lineage>
        <taxon>Bacteria</taxon>
        <taxon>Bacillati</taxon>
        <taxon>Chloroflexota</taxon>
        <taxon>Caldilineae</taxon>
        <taxon>Caldilineales</taxon>
        <taxon>Caldilineaceae</taxon>
    </lineage>
</organism>
<dbReference type="InterPro" id="IPR027417">
    <property type="entry name" value="P-loop_NTPase"/>
</dbReference>
<dbReference type="Pfam" id="PF03796">
    <property type="entry name" value="DnaB_C"/>
    <property type="match status" value="1"/>
</dbReference>
<reference evidence="14" key="1">
    <citation type="submission" date="2019-09" db="EMBL/GenBank/DDBJ databases">
        <title>Characterisation of the sponge microbiome using genome-centric metagenomics.</title>
        <authorList>
            <person name="Engelberts J.P."/>
            <person name="Robbins S.J."/>
            <person name="De Goeij J.M."/>
            <person name="Aranda M."/>
            <person name="Bell S.C."/>
            <person name="Webster N.S."/>
        </authorList>
    </citation>
    <scope>NUCLEOTIDE SEQUENCE</scope>
    <source>
        <strain evidence="14">SB0662_bin_9</strain>
    </source>
</reference>